<dbReference type="Proteomes" id="UP001497623">
    <property type="component" value="Unassembled WGS sequence"/>
</dbReference>
<gene>
    <name evidence="1" type="ORF">MNOR_LOCUS41903</name>
</gene>
<evidence type="ECO:0000313" key="1">
    <source>
        <dbReference type="EMBL" id="CAL4253290.1"/>
    </source>
</evidence>
<dbReference type="AlphaFoldDB" id="A0AAV2SXK2"/>
<sequence>MKEVNLGKSFKKIYLSDLELKCENSGNHATFMDLDIKISGDEFIYKLYDKRDEFPFFVVRMPDRRSNIPSYIFYGTIRSEIIRIARSTLLLDDLVPRMGAFLKRMLNQGADRQKILHQYNRAIVNHSLSFDKFA</sequence>
<comment type="caution">
    <text evidence="1">The sequence shown here is derived from an EMBL/GenBank/DDBJ whole genome shotgun (WGS) entry which is preliminary data.</text>
</comment>
<accession>A0AAV2SXK2</accession>
<protein>
    <submittedName>
        <fullName evidence="1">Uncharacterized protein</fullName>
    </submittedName>
</protein>
<name>A0AAV2SXK2_MEGNR</name>
<proteinExistence type="predicted"/>
<keyword evidence="2" id="KW-1185">Reference proteome</keyword>
<feature type="non-terminal residue" evidence="1">
    <location>
        <position position="134"/>
    </location>
</feature>
<reference evidence="1 2" key="1">
    <citation type="submission" date="2024-05" db="EMBL/GenBank/DDBJ databases">
        <authorList>
            <person name="Wallberg A."/>
        </authorList>
    </citation>
    <scope>NUCLEOTIDE SEQUENCE [LARGE SCALE GENOMIC DNA]</scope>
</reference>
<evidence type="ECO:0000313" key="2">
    <source>
        <dbReference type="Proteomes" id="UP001497623"/>
    </source>
</evidence>
<dbReference type="EMBL" id="CAXKWB010178213">
    <property type="protein sequence ID" value="CAL4253290.1"/>
    <property type="molecule type" value="Genomic_DNA"/>
</dbReference>
<organism evidence="1 2">
    <name type="scientific">Meganyctiphanes norvegica</name>
    <name type="common">Northern krill</name>
    <name type="synonym">Thysanopoda norvegica</name>
    <dbReference type="NCBI Taxonomy" id="48144"/>
    <lineage>
        <taxon>Eukaryota</taxon>
        <taxon>Metazoa</taxon>
        <taxon>Ecdysozoa</taxon>
        <taxon>Arthropoda</taxon>
        <taxon>Crustacea</taxon>
        <taxon>Multicrustacea</taxon>
        <taxon>Malacostraca</taxon>
        <taxon>Eumalacostraca</taxon>
        <taxon>Eucarida</taxon>
        <taxon>Euphausiacea</taxon>
        <taxon>Euphausiidae</taxon>
        <taxon>Meganyctiphanes</taxon>
    </lineage>
</organism>